<organism evidence="3">
    <name type="scientific">marine sediment metagenome</name>
    <dbReference type="NCBI Taxonomy" id="412755"/>
    <lineage>
        <taxon>unclassified sequences</taxon>
        <taxon>metagenomes</taxon>
        <taxon>ecological metagenomes</taxon>
    </lineage>
</organism>
<keyword evidence="1" id="KW-0812">Transmembrane</keyword>
<evidence type="ECO:0000259" key="2">
    <source>
        <dbReference type="Pfam" id="PF12911"/>
    </source>
</evidence>
<feature type="domain" description="Oligopeptide transport permease C-like N-terminal" evidence="2">
    <location>
        <begin position="19"/>
        <end position="69"/>
    </location>
</feature>
<evidence type="ECO:0000256" key="1">
    <source>
        <dbReference type="SAM" id="Phobius"/>
    </source>
</evidence>
<gene>
    <name evidence="3" type="ORF">S12H4_51037</name>
</gene>
<feature type="transmembrane region" description="Helical" evidence="1">
    <location>
        <begin position="31"/>
        <end position="53"/>
    </location>
</feature>
<dbReference type="Pfam" id="PF12911">
    <property type="entry name" value="OppC_N"/>
    <property type="match status" value="1"/>
</dbReference>
<dbReference type="AlphaFoldDB" id="X1VP94"/>
<name>X1VP94_9ZZZZ</name>
<evidence type="ECO:0000313" key="3">
    <source>
        <dbReference type="EMBL" id="GAJ10785.1"/>
    </source>
</evidence>
<protein>
    <recommendedName>
        <fullName evidence="2">Oligopeptide transport permease C-like N-terminal domain-containing protein</fullName>
    </recommendedName>
</protein>
<reference evidence="3" key="1">
    <citation type="journal article" date="2014" name="Front. Microbiol.">
        <title>High frequency of phylogenetically diverse reductive dehalogenase-homologous genes in deep subseafloor sedimentary metagenomes.</title>
        <authorList>
            <person name="Kawai M."/>
            <person name="Futagami T."/>
            <person name="Toyoda A."/>
            <person name="Takaki Y."/>
            <person name="Nishi S."/>
            <person name="Hori S."/>
            <person name="Arai W."/>
            <person name="Tsubouchi T."/>
            <person name="Morono Y."/>
            <person name="Uchiyama I."/>
            <person name="Ito T."/>
            <person name="Fujiyama A."/>
            <person name="Inagaki F."/>
            <person name="Takami H."/>
        </authorList>
    </citation>
    <scope>NUCLEOTIDE SEQUENCE</scope>
    <source>
        <strain evidence="3">Expedition CK06-06</strain>
    </source>
</reference>
<feature type="non-terminal residue" evidence="3">
    <location>
        <position position="74"/>
    </location>
</feature>
<keyword evidence="1" id="KW-1133">Transmembrane helix</keyword>
<dbReference type="InterPro" id="IPR025966">
    <property type="entry name" value="OppC_N"/>
</dbReference>
<keyword evidence="1" id="KW-0472">Membrane</keyword>
<proteinExistence type="predicted"/>
<dbReference type="GO" id="GO:0005886">
    <property type="term" value="C:plasma membrane"/>
    <property type="evidence" value="ECO:0007669"/>
    <property type="project" value="UniProtKB-SubCell"/>
</dbReference>
<accession>X1VP94</accession>
<dbReference type="EMBL" id="BARW01032212">
    <property type="protein sequence ID" value="GAJ10785.1"/>
    <property type="molecule type" value="Genomic_DNA"/>
</dbReference>
<comment type="caution">
    <text evidence="3">The sequence shown here is derived from an EMBL/GenBank/DDBJ whole genome shotgun (WGS) entry which is preliminary data.</text>
</comment>
<sequence length="74" mass="8273">MADSSSERITETKRRFWLADFFIRLVKEKPLGTVGAVITLLLLLTGIFADFLAPCGMNETHPIDALMAPSGQYW</sequence>